<protein>
    <recommendedName>
        <fullName evidence="2">HPt domain-containing protein</fullName>
    </recommendedName>
</protein>
<keyword evidence="4" id="KW-1185">Reference proteome</keyword>
<dbReference type="InterPro" id="IPR008207">
    <property type="entry name" value="Sig_transdc_His_kin_Hpt_dom"/>
</dbReference>
<evidence type="ECO:0000313" key="3">
    <source>
        <dbReference type="EMBL" id="SNR86703.1"/>
    </source>
</evidence>
<evidence type="ECO:0000259" key="2">
    <source>
        <dbReference type="PROSITE" id="PS50894"/>
    </source>
</evidence>
<dbReference type="PROSITE" id="PS50894">
    <property type="entry name" value="HPT"/>
    <property type="match status" value="1"/>
</dbReference>
<reference evidence="4" key="1">
    <citation type="submission" date="2017-06" db="EMBL/GenBank/DDBJ databases">
        <authorList>
            <person name="Varghese N."/>
            <person name="Submissions S."/>
        </authorList>
    </citation>
    <scope>NUCLEOTIDE SEQUENCE [LARGE SCALE GENOMIC DNA]</scope>
    <source>
        <strain evidence="4">DSM 15668</strain>
    </source>
</reference>
<feature type="modified residue" description="Phosphohistidine" evidence="1">
    <location>
        <position position="70"/>
    </location>
</feature>
<dbReference type="Gene3D" id="1.20.120.160">
    <property type="entry name" value="HPT domain"/>
    <property type="match status" value="1"/>
</dbReference>
<dbReference type="GO" id="GO:0004672">
    <property type="term" value="F:protein kinase activity"/>
    <property type="evidence" value="ECO:0007669"/>
    <property type="project" value="UniProtKB-ARBA"/>
</dbReference>
<dbReference type="RefSeq" id="WP_089323484.1">
    <property type="nucleotide sequence ID" value="NZ_FZOB01000012.1"/>
</dbReference>
<dbReference type="Proteomes" id="UP000198405">
    <property type="component" value="Unassembled WGS sequence"/>
</dbReference>
<organism evidence="3 4">
    <name type="scientific">Desulfurobacterium atlanticum</name>
    <dbReference type="NCBI Taxonomy" id="240169"/>
    <lineage>
        <taxon>Bacteria</taxon>
        <taxon>Pseudomonadati</taxon>
        <taxon>Aquificota</taxon>
        <taxon>Aquificia</taxon>
        <taxon>Desulfurobacteriales</taxon>
        <taxon>Desulfurobacteriaceae</taxon>
        <taxon>Desulfurobacterium</taxon>
    </lineage>
</organism>
<gene>
    <name evidence="3" type="ORF">SAMN06265340_1124</name>
</gene>
<name>A0A238ZVL5_9BACT</name>
<dbReference type="SUPFAM" id="SSF47226">
    <property type="entry name" value="Histidine-containing phosphotransfer domain, HPT domain"/>
    <property type="match status" value="1"/>
</dbReference>
<dbReference type="InterPro" id="IPR036641">
    <property type="entry name" value="HPT_dom_sf"/>
</dbReference>
<dbReference type="OrthoDB" id="15191at2"/>
<dbReference type="EMBL" id="FZOB01000012">
    <property type="protein sequence ID" value="SNR86703.1"/>
    <property type="molecule type" value="Genomic_DNA"/>
</dbReference>
<keyword evidence="1" id="KW-0597">Phosphoprotein</keyword>
<proteinExistence type="predicted"/>
<dbReference type="AlphaFoldDB" id="A0A238ZVL5"/>
<sequence length="120" mass="14168">MQQYKPDEIRKFLEKKIKPVAEKRFIEFGMDKEEAEELIEEGIDSIFSKIFLIEKFLKDKNYKALIKLTHSIKGVLLNLGLENEAEAFKKVKHMYENGKNYIEIETQTRKAIKMLLNEGK</sequence>
<evidence type="ECO:0000256" key="1">
    <source>
        <dbReference type="PROSITE-ProRule" id="PRU00110"/>
    </source>
</evidence>
<feature type="domain" description="HPt" evidence="2">
    <location>
        <begin position="31"/>
        <end position="120"/>
    </location>
</feature>
<accession>A0A238ZVL5</accession>
<dbReference type="GO" id="GO:0000160">
    <property type="term" value="P:phosphorelay signal transduction system"/>
    <property type="evidence" value="ECO:0007669"/>
    <property type="project" value="InterPro"/>
</dbReference>
<evidence type="ECO:0000313" key="4">
    <source>
        <dbReference type="Proteomes" id="UP000198405"/>
    </source>
</evidence>